<dbReference type="RefSeq" id="XP_004493180.1">
    <property type="nucleotide sequence ID" value="XM_004493123.3"/>
</dbReference>
<name>A0A1S2XR11_CICAR</name>
<gene>
    <name evidence="3" type="primary">LOC101513669</name>
</gene>
<sequence length="464" mass="52635">MVKIKRSYTVAPSETTPTTTLSLSLCDQIKLSNHGYQLYLFINNNHSHSHSPPSIHTLLTSLSKTLTHYYPFAGRLNYTHKNHFLQLHCNNKGALFLQATSDLTFKNLGNFDSTHVVQKLLPKINYDVPIEHVPLLVVQLTEFPCGSLTLAVALSRSLVDGASVSNFINSWAKLAKGQNFNSTLPPFLDRTLLDSKILHKPPRFQHHEFSPPPLWEEDSNNMLHRIKKPLYETTMLKITKNQVEKLKNKANNEKNKVRGYTSFEVICGYLWRCVCKVRFEGNWKQPTRLTTLVNCRKRLNPPLPKNYFGNATFPTVTKTCSFDDVVHKPLGNVVGKVREAVEKMNDEYVRSVLDYIANEKDMNLLKDRFYNFAKNKGQFGGDPNLYVVGWTNFPFYENDFGWGKPDYLVPGIINSDGIGKAFVVDEGVGGGGGFLVTVCLQPLHLDALKKLFYEDIEMISSSKL</sequence>
<keyword evidence="2" id="KW-1185">Reference proteome</keyword>
<dbReference type="Gene3D" id="3.30.559.10">
    <property type="entry name" value="Chloramphenicol acetyltransferase-like domain"/>
    <property type="match status" value="2"/>
</dbReference>
<dbReference type="PANTHER" id="PTHR31642:SF139">
    <property type="entry name" value="SPERMIDINE HYDROXYCINNAMOYL TRANSFERASE"/>
    <property type="match status" value="1"/>
</dbReference>
<reference evidence="3" key="2">
    <citation type="submission" date="2025-08" db="UniProtKB">
        <authorList>
            <consortium name="RefSeq"/>
        </authorList>
    </citation>
    <scope>IDENTIFICATION</scope>
    <source>
        <tissue evidence="3">Etiolated seedlings</tissue>
    </source>
</reference>
<dbReference type="GO" id="GO:0016747">
    <property type="term" value="F:acyltransferase activity, transferring groups other than amino-acyl groups"/>
    <property type="evidence" value="ECO:0007669"/>
    <property type="project" value="TreeGrafter"/>
</dbReference>
<dbReference type="KEGG" id="cam:101513669"/>
<dbReference type="GeneID" id="101513669"/>
<protein>
    <submittedName>
        <fullName evidence="3">Spermidine hydroxycinnamoyl transferase-like</fullName>
    </submittedName>
</protein>
<evidence type="ECO:0000256" key="1">
    <source>
        <dbReference type="ARBA" id="ARBA00009861"/>
    </source>
</evidence>
<dbReference type="InterPro" id="IPR050317">
    <property type="entry name" value="Plant_Fungal_Acyltransferase"/>
</dbReference>
<reference evidence="2" key="1">
    <citation type="journal article" date="2013" name="Nat. Biotechnol.">
        <title>Draft genome sequence of chickpea (Cicer arietinum) provides a resource for trait improvement.</title>
        <authorList>
            <person name="Varshney R.K."/>
            <person name="Song C."/>
            <person name="Saxena R.K."/>
            <person name="Azam S."/>
            <person name="Yu S."/>
            <person name="Sharpe A.G."/>
            <person name="Cannon S."/>
            <person name="Baek J."/>
            <person name="Rosen B.D."/>
            <person name="Tar'an B."/>
            <person name="Millan T."/>
            <person name="Zhang X."/>
            <person name="Ramsay L.D."/>
            <person name="Iwata A."/>
            <person name="Wang Y."/>
            <person name="Nelson W."/>
            <person name="Farmer A.D."/>
            <person name="Gaur P.M."/>
            <person name="Soderlund C."/>
            <person name="Penmetsa R.V."/>
            <person name="Xu C."/>
            <person name="Bharti A.K."/>
            <person name="He W."/>
            <person name="Winter P."/>
            <person name="Zhao S."/>
            <person name="Hane J.K."/>
            <person name="Carrasquilla-Garcia N."/>
            <person name="Condie J.A."/>
            <person name="Upadhyaya H.D."/>
            <person name="Luo M.C."/>
            <person name="Thudi M."/>
            <person name="Gowda C.L."/>
            <person name="Singh N.P."/>
            <person name="Lichtenzveig J."/>
            <person name="Gali K.K."/>
            <person name="Rubio J."/>
            <person name="Nadarajan N."/>
            <person name="Dolezel J."/>
            <person name="Bansal K.C."/>
            <person name="Xu X."/>
            <person name="Edwards D."/>
            <person name="Zhang G."/>
            <person name="Kahl G."/>
            <person name="Gil J."/>
            <person name="Singh K.B."/>
            <person name="Datta S.K."/>
            <person name="Jackson S.A."/>
            <person name="Wang J."/>
            <person name="Cook D.R."/>
        </authorList>
    </citation>
    <scope>NUCLEOTIDE SEQUENCE [LARGE SCALE GENOMIC DNA]</scope>
    <source>
        <strain evidence="2">cv. CDC Frontier</strain>
    </source>
</reference>
<dbReference type="eggNOG" id="ENOG502QSYG">
    <property type="taxonomic scope" value="Eukaryota"/>
</dbReference>
<dbReference type="Pfam" id="PF02458">
    <property type="entry name" value="Transferase"/>
    <property type="match status" value="1"/>
</dbReference>
<dbReference type="AlphaFoldDB" id="A0A1S2XR11"/>
<dbReference type="OrthoDB" id="671439at2759"/>
<accession>A0A1S2XR11</accession>
<evidence type="ECO:0000313" key="2">
    <source>
        <dbReference type="Proteomes" id="UP000087171"/>
    </source>
</evidence>
<evidence type="ECO:0000313" key="3">
    <source>
        <dbReference type="RefSeq" id="XP_004493180.1"/>
    </source>
</evidence>
<dbReference type="PANTHER" id="PTHR31642">
    <property type="entry name" value="TRICHOTHECENE 3-O-ACETYLTRANSFERASE"/>
    <property type="match status" value="1"/>
</dbReference>
<dbReference type="InterPro" id="IPR023213">
    <property type="entry name" value="CAT-like_dom_sf"/>
</dbReference>
<comment type="similarity">
    <text evidence="1">Belongs to the plant acyltransferase family.</text>
</comment>
<proteinExistence type="inferred from homology"/>
<dbReference type="STRING" id="3827.A0A1S2XR11"/>
<organism evidence="2 3">
    <name type="scientific">Cicer arietinum</name>
    <name type="common">Chickpea</name>
    <name type="synonym">Garbanzo</name>
    <dbReference type="NCBI Taxonomy" id="3827"/>
    <lineage>
        <taxon>Eukaryota</taxon>
        <taxon>Viridiplantae</taxon>
        <taxon>Streptophyta</taxon>
        <taxon>Embryophyta</taxon>
        <taxon>Tracheophyta</taxon>
        <taxon>Spermatophyta</taxon>
        <taxon>Magnoliopsida</taxon>
        <taxon>eudicotyledons</taxon>
        <taxon>Gunneridae</taxon>
        <taxon>Pentapetalae</taxon>
        <taxon>rosids</taxon>
        <taxon>fabids</taxon>
        <taxon>Fabales</taxon>
        <taxon>Fabaceae</taxon>
        <taxon>Papilionoideae</taxon>
        <taxon>50 kb inversion clade</taxon>
        <taxon>NPAAA clade</taxon>
        <taxon>Hologalegina</taxon>
        <taxon>IRL clade</taxon>
        <taxon>Cicereae</taxon>
        <taxon>Cicer</taxon>
    </lineage>
</organism>
<dbReference type="PaxDb" id="3827-XP_004493180.1"/>
<dbReference type="Proteomes" id="UP000087171">
    <property type="component" value="Chromosome Ca3"/>
</dbReference>